<evidence type="ECO:0000256" key="4">
    <source>
        <dbReference type="ARBA" id="ARBA00023136"/>
    </source>
</evidence>
<comment type="subcellular location">
    <subcellularLocation>
        <location evidence="1">Membrane</location>
        <topology evidence="1">Single-pass membrane protein</topology>
    </subcellularLocation>
</comment>
<sequence>MAKGITGELKEHFDNVQSWDRVDAIRARKERRNAYMVAAGAGAVALGAIALYLLSPLKIAEPYVIRVDERAGAVDVVSVAKNTKQITGDEAVRKFFLADYVRSREAWIAAASEELYRKTIALSSIPEGQKYRASRDVSNPNSPLNVYRQGETANVTVRSISFLSETVGQVRFSRIVTSAGSVEKRTDWVATVEFEFAQKPTSDLTRFYNPLGFVVTSYRIDSEVVGRETGNE</sequence>
<evidence type="ECO:0000256" key="2">
    <source>
        <dbReference type="ARBA" id="ARBA00022692"/>
    </source>
</evidence>
<dbReference type="InterPro" id="IPR007430">
    <property type="entry name" value="VirB8"/>
</dbReference>
<name>A0AA97FAU0_9SPHN</name>
<dbReference type="KEGG" id="acoa:RB602_15280"/>
<protein>
    <submittedName>
        <fullName evidence="7">VirB8/TrbF family protein</fullName>
    </submittedName>
</protein>
<dbReference type="PIRSF" id="PIRSF003299">
    <property type="entry name" value="VirB8_PtlE"/>
    <property type="match status" value="1"/>
</dbReference>
<dbReference type="InterPro" id="IPR026264">
    <property type="entry name" value="VirB8/PtlE"/>
</dbReference>
<evidence type="ECO:0000313" key="7">
    <source>
        <dbReference type="EMBL" id="WOE76746.1"/>
    </source>
</evidence>
<dbReference type="AlphaFoldDB" id="A0AA97FAU0"/>
<organism evidence="7 8">
    <name type="scientific">Alterisphingorhabdus coralli</name>
    <dbReference type="NCBI Taxonomy" id="3071408"/>
    <lineage>
        <taxon>Bacteria</taxon>
        <taxon>Pseudomonadati</taxon>
        <taxon>Pseudomonadota</taxon>
        <taxon>Alphaproteobacteria</taxon>
        <taxon>Sphingomonadales</taxon>
        <taxon>Sphingomonadaceae</taxon>
        <taxon>Alterisphingorhabdus (ex Yan et al. 2024)</taxon>
    </lineage>
</organism>
<dbReference type="RefSeq" id="WP_317084701.1">
    <property type="nucleotide sequence ID" value="NZ_CP136595.1"/>
</dbReference>
<dbReference type="Proteomes" id="UP001302429">
    <property type="component" value="Plasmid unnamed"/>
</dbReference>
<evidence type="ECO:0000313" key="8">
    <source>
        <dbReference type="Proteomes" id="UP001302429"/>
    </source>
</evidence>
<dbReference type="GO" id="GO:0030255">
    <property type="term" value="P:protein secretion by the type IV secretion system"/>
    <property type="evidence" value="ECO:0007669"/>
    <property type="project" value="InterPro"/>
</dbReference>
<feature type="transmembrane region" description="Helical" evidence="5">
    <location>
        <begin position="34"/>
        <end position="54"/>
    </location>
</feature>
<geneLocation type="plasmid" evidence="7 8">
    <name>unnamed</name>
</geneLocation>
<keyword evidence="3 5" id="KW-1133">Transmembrane helix</keyword>
<reference evidence="7 8" key="1">
    <citation type="submission" date="2023-10" db="EMBL/GenBank/DDBJ databases">
        <title>Complete genome sequence of a Sphingomonadaceae bacterium.</title>
        <authorList>
            <person name="Yan C."/>
        </authorList>
    </citation>
    <scope>NUCLEOTIDE SEQUENCE [LARGE SCALE GENOMIC DNA]</scope>
    <source>
        <strain evidence="7 8">SCSIO 66989</strain>
        <plasmid evidence="7 8">unnamed</plasmid>
    </source>
</reference>
<evidence type="ECO:0000256" key="3">
    <source>
        <dbReference type="ARBA" id="ARBA00022989"/>
    </source>
</evidence>
<evidence type="ECO:0000256" key="5">
    <source>
        <dbReference type="SAM" id="Phobius"/>
    </source>
</evidence>
<dbReference type="Pfam" id="PF04335">
    <property type="entry name" value="VirB8"/>
    <property type="match status" value="1"/>
</dbReference>
<dbReference type="SUPFAM" id="SSF54427">
    <property type="entry name" value="NTF2-like"/>
    <property type="match status" value="1"/>
</dbReference>
<feature type="domain" description="Bacterial virulence protein VirB8" evidence="6">
    <location>
        <begin position="20"/>
        <end position="223"/>
    </location>
</feature>
<evidence type="ECO:0000256" key="1">
    <source>
        <dbReference type="ARBA" id="ARBA00004167"/>
    </source>
</evidence>
<dbReference type="InterPro" id="IPR032710">
    <property type="entry name" value="NTF2-like_dom_sf"/>
</dbReference>
<keyword evidence="4 5" id="KW-0472">Membrane</keyword>
<dbReference type="CDD" id="cd16424">
    <property type="entry name" value="VirB8"/>
    <property type="match status" value="1"/>
</dbReference>
<accession>A0AA97FAU0</accession>
<keyword evidence="8" id="KW-1185">Reference proteome</keyword>
<dbReference type="EMBL" id="CP136595">
    <property type="protein sequence ID" value="WOE76746.1"/>
    <property type="molecule type" value="Genomic_DNA"/>
</dbReference>
<keyword evidence="2 5" id="KW-0812">Transmembrane</keyword>
<keyword evidence="7" id="KW-0614">Plasmid</keyword>
<dbReference type="GO" id="GO:0016020">
    <property type="term" value="C:membrane"/>
    <property type="evidence" value="ECO:0007669"/>
    <property type="project" value="UniProtKB-SubCell"/>
</dbReference>
<evidence type="ECO:0000259" key="6">
    <source>
        <dbReference type="Pfam" id="PF04335"/>
    </source>
</evidence>
<proteinExistence type="predicted"/>
<gene>
    <name evidence="7" type="ORF">RB602_15280</name>
</gene>
<dbReference type="Gene3D" id="3.10.450.230">
    <property type="entry name" value="VirB8 protein"/>
    <property type="match status" value="1"/>
</dbReference>